<dbReference type="Gene3D" id="3.40.50.360">
    <property type="match status" value="1"/>
</dbReference>
<feature type="transmembrane region" description="Helical" evidence="2">
    <location>
        <begin position="130"/>
        <end position="151"/>
    </location>
</feature>
<organism evidence="4 5">
    <name type="scientific">Algibacter miyuki</name>
    <dbReference type="NCBI Taxonomy" id="1306933"/>
    <lineage>
        <taxon>Bacteria</taxon>
        <taxon>Pseudomonadati</taxon>
        <taxon>Bacteroidota</taxon>
        <taxon>Flavobacteriia</taxon>
        <taxon>Flavobacteriales</taxon>
        <taxon>Flavobacteriaceae</taxon>
        <taxon>Algibacter</taxon>
    </lineage>
</organism>
<dbReference type="PRINTS" id="PR00369">
    <property type="entry name" value="FLAVODOXIN"/>
</dbReference>
<dbReference type="InterPro" id="IPR001094">
    <property type="entry name" value="Flavdoxin-like"/>
</dbReference>
<evidence type="ECO:0000256" key="2">
    <source>
        <dbReference type="SAM" id="Phobius"/>
    </source>
</evidence>
<dbReference type="SUPFAM" id="SSF52218">
    <property type="entry name" value="Flavoproteins"/>
    <property type="match status" value="1"/>
</dbReference>
<dbReference type="SUPFAM" id="SSF63380">
    <property type="entry name" value="Riboflavin synthase domain-like"/>
    <property type="match status" value="1"/>
</dbReference>
<feature type="transmembrane region" description="Helical" evidence="2">
    <location>
        <begin position="298"/>
        <end position="319"/>
    </location>
</feature>
<dbReference type="PANTHER" id="PTHR19384">
    <property type="entry name" value="NITRIC OXIDE SYNTHASE-RELATED"/>
    <property type="match status" value="1"/>
</dbReference>
<dbReference type="Gene3D" id="3.40.50.80">
    <property type="entry name" value="Nucleotide-binding domain of ferredoxin-NADP reductase (FNR) module"/>
    <property type="match status" value="1"/>
</dbReference>
<dbReference type="EMBL" id="JBHMFA010000001">
    <property type="protein sequence ID" value="MFB9103537.1"/>
    <property type="molecule type" value="Genomic_DNA"/>
</dbReference>
<dbReference type="InterPro" id="IPR017938">
    <property type="entry name" value="Riboflavin_synthase-like_b-brl"/>
</dbReference>
<dbReference type="Gene3D" id="2.40.30.10">
    <property type="entry name" value="Translation factors"/>
    <property type="match status" value="1"/>
</dbReference>
<comment type="caution">
    <text evidence="4">The sequence shown here is derived from an EMBL/GenBank/DDBJ whole genome shotgun (WGS) entry which is preliminary data.</text>
</comment>
<evidence type="ECO:0000313" key="5">
    <source>
        <dbReference type="Proteomes" id="UP001589590"/>
    </source>
</evidence>
<dbReference type="InterPro" id="IPR008254">
    <property type="entry name" value="Flavodoxin/NO_synth"/>
</dbReference>
<keyword evidence="2" id="KW-1133">Transmembrane helix</keyword>
<dbReference type="Proteomes" id="UP001589590">
    <property type="component" value="Unassembled WGS sequence"/>
</dbReference>
<evidence type="ECO:0000259" key="3">
    <source>
        <dbReference type="PROSITE" id="PS50902"/>
    </source>
</evidence>
<dbReference type="InterPro" id="IPR039261">
    <property type="entry name" value="FNR_nucleotide-bd"/>
</dbReference>
<feature type="transmembrane region" description="Helical" evidence="2">
    <location>
        <begin position="172"/>
        <end position="197"/>
    </location>
</feature>
<name>A0ABV5GV85_9FLAO</name>
<dbReference type="Pfam" id="PF03929">
    <property type="entry name" value="PepSY_TM"/>
    <property type="match status" value="1"/>
</dbReference>
<keyword evidence="2" id="KW-0472">Membrane</keyword>
<dbReference type="InterPro" id="IPR001709">
    <property type="entry name" value="Flavoprot_Pyr_Nucl_cyt_Rdtase"/>
</dbReference>
<dbReference type="InterPro" id="IPR005625">
    <property type="entry name" value="PepSY-ass_TM"/>
</dbReference>
<keyword evidence="2" id="KW-0812">Transmembrane</keyword>
<dbReference type="PRINTS" id="PR00371">
    <property type="entry name" value="FPNCR"/>
</dbReference>
<dbReference type="InterPro" id="IPR029039">
    <property type="entry name" value="Flavoprotein-like_sf"/>
</dbReference>
<protein>
    <submittedName>
        <fullName evidence="4">PepSY domain-containing protein</fullName>
    </submittedName>
</protein>
<reference evidence="4 5" key="1">
    <citation type="submission" date="2024-09" db="EMBL/GenBank/DDBJ databases">
        <authorList>
            <person name="Sun Q."/>
            <person name="Mori K."/>
        </authorList>
    </citation>
    <scope>NUCLEOTIDE SEQUENCE [LARGE SCALE GENOMIC DNA]</scope>
    <source>
        <strain evidence="4 5">CECT 8300</strain>
    </source>
</reference>
<feature type="domain" description="Flavodoxin-like" evidence="3">
    <location>
        <begin position="343"/>
        <end position="478"/>
    </location>
</feature>
<evidence type="ECO:0000313" key="4">
    <source>
        <dbReference type="EMBL" id="MFB9103537.1"/>
    </source>
</evidence>
<keyword evidence="1" id="KW-0285">Flavoprotein</keyword>
<dbReference type="PROSITE" id="PS50902">
    <property type="entry name" value="FLAVODOXIN_LIKE"/>
    <property type="match status" value="1"/>
</dbReference>
<accession>A0ABV5GV85</accession>
<dbReference type="Pfam" id="PF00175">
    <property type="entry name" value="NAD_binding_1"/>
    <property type="match status" value="1"/>
</dbReference>
<gene>
    <name evidence="4" type="ORF">ACFFU1_01400</name>
</gene>
<keyword evidence="5" id="KW-1185">Reference proteome</keyword>
<evidence type="ECO:0000256" key="1">
    <source>
        <dbReference type="ARBA" id="ARBA00022630"/>
    </source>
</evidence>
<dbReference type="RefSeq" id="WP_290269161.1">
    <property type="nucleotide sequence ID" value="NZ_JAUFQP010000007.1"/>
</dbReference>
<dbReference type="Pfam" id="PF00258">
    <property type="entry name" value="Flavodoxin_1"/>
    <property type="match status" value="1"/>
</dbReference>
<dbReference type="InterPro" id="IPR001433">
    <property type="entry name" value="OxRdtase_FAD/NAD-bd"/>
</dbReference>
<proteinExistence type="predicted"/>
<dbReference type="SUPFAM" id="SSF52343">
    <property type="entry name" value="Ferredoxin reductase-like, C-terminal NADP-linked domain"/>
    <property type="match status" value="1"/>
</dbReference>
<sequence length="730" mass="81758">MTISIWRYSHLTLAVSTSIFILLAALTGVVLAFEPISNQLKPYAVKDAQSLTLDKTIAVLKAEYDEVIQIEIDKNDFVQADVITKAGDSETFYVNPFTGKKIGAIIEKAPIFKFATNLHRSLFLKSTGRAIIGVVSFLLFLMTVSGVFLIAKRQGGFKAFFSKIIKEDFNPYYHSILGRYTLIPIVIVTVTGVYLSLEKFSLLPTDSHRHEVVVMPSAKALQNNTDGFNVFKSITLSDVAHVEFPFSEDEEDYFILKLHDRELFVNQNNGTVVSEKKTGFVALASGWSLFLHTGEGSVIWSLVLLLTALSILFFMYSGFAMTLNRRKKRVKIENKFNKDTAEYIILVGSETGSTFGFAKSLYNALMAQGKSVFVSELNQYTTYKKAKHLVVFTATYGDGEAPTNATNFERLVGEIPQQNTLQYSVVGFGSLAYQGYCKYALIVDALLQMHYNFVPNIKLHKIHNQSVEAFNYWVSAWSKSKNLTLDVEAPLKPKGTKSKPLFKVVNKTEMNTDASFLVELEPARKSKFTSGDLLSITPENESVERLYSIGKTDKNIILSIKKHEFGICSNYLNTLKLNDMITAEIKQNKGFHAPTSAKEVVMIANGTGIAPFLGMVNNENRKPSKNYLFWGGRTKESYKLYSKLIDKAFNSRNLSGIYLSFSKEESQKKYVQNSLVEKEDLIARVLKNNGIIMICGSIAMMNGVLEVLENISYSKLGKALNMSQIKTDCY</sequence>